<evidence type="ECO:0000256" key="5">
    <source>
        <dbReference type="ARBA" id="ARBA00022764"/>
    </source>
</evidence>
<comment type="subcellular location">
    <subcellularLocation>
        <location evidence="1">Periplasm</location>
    </subcellularLocation>
</comment>
<evidence type="ECO:0000256" key="3">
    <source>
        <dbReference type="ARBA" id="ARBA00022448"/>
    </source>
</evidence>
<dbReference type="Gene3D" id="3.40.190.170">
    <property type="entry name" value="Bacterial extracellular solute-binding protein, family 7"/>
    <property type="match status" value="1"/>
</dbReference>
<dbReference type="Pfam" id="PF03480">
    <property type="entry name" value="DctP"/>
    <property type="match status" value="1"/>
</dbReference>
<comment type="similarity">
    <text evidence="2">Belongs to the bacterial solute-binding protein 7 family.</text>
</comment>
<reference evidence="7 8" key="1">
    <citation type="submission" date="2021-01" db="EMBL/GenBank/DDBJ databases">
        <title>011410 draft genome.</title>
        <authorList>
            <person name="Lang L."/>
        </authorList>
    </citation>
    <scope>NUCLEOTIDE SEQUENCE [LARGE SCALE GENOMIC DNA]</scope>
    <source>
        <strain evidence="7 8">KCTC 42845</strain>
    </source>
</reference>
<dbReference type="PANTHER" id="PTHR33376">
    <property type="match status" value="1"/>
</dbReference>
<dbReference type="NCBIfam" id="NF037995">
    <property type="entry name" value="TRAP_S1"/>
    <property type="match status" value="1"/>
</dbReference>
<keyword evidence="8" id="KW-1185">Reference proteome</keyword>
<keyword evidence="3" id="KW-0813">Transport</keyword>
<name>A0ABS1S6H9_9RHOB</name>
<dbReference type="InterPro" id="IPR038404">
    <property type="entry name" value="TRAP_DctP_sf"/>
</dbReference>
<sequence length="348" mass="38356">MTIRTAFYAAALAASVSVFGLAEADAMEIKFGIGMPEGDSPEYNALVRFKEYVEFKTNGEITVRLFPNNQLGGEREMIEMVQQGSLELSFPADGAMAGFYPPMQVWSIPYLFESAPVAWRVMESDFADRMRDDILAQTGIRALAFSQNGFRSFTNNVRPIIEPADMAGLKIRTMESPVYMEMVGALGATAVPISGAEVVMALRQGIVDGQENPPAVVYTGGHGEVQRYYTLNEHTLGLHVIIANEKWFQSLEPGHQQVIKDAAKLMAWTENLQKTEGDWRFSRQLSEELGMEIHVSTPEQKAAFREIAQPPVLSFIRGNVGDELVDDLLATVEDAKATLYGGETTAAE</sequence>
<feature type="chain" id="PRO_5046935999" evidence="6">
    <location>
        <begin position="25"/>
        <end position="348"/>
    </location>
</feature>
<evidence type="ECO:0000313" key="7">
    <source>
        <dbReference type="EMBL" id="MBL3673840.1"/>
    </source>
</evidence>
<accession>A0ABS1S6H9</accession>
<evidence type="ECO:0000256" key="6">
    <source>
        <dbReference type="SAM" id="SignalP"/>
    </source>
</evidence>
<keyword evidence="4 6" id="KW-0732">Signal</keyword>
<feature type="signal peptide" evidence="6">
    <location>
        <begin position="1"/>
        <end position="24"/>
    </location>
</feature>
<dbReference type="EMBL" id="JAESHT010000007">
    <property type="protein sequence ID" value="MBL3673840.1"/>
    <property type="molecule type" value="Genomic_DNA"/>
</dbReference>
<dbReference type="NCBIfam" id="TIGR00787">
    <property type="entry name" value="dctP"/>
    <property type="match status" value="1"/>
</dbReference>
<dbReference type="PIRSF" id="PIRSF006470">
    <property type="entry name" value="DctB"/>
    <property type="match status" value="1"/>
</dbReference>
<gene>
    <name evidence="7" type="ORF">JL111_10110</name>
</gene>
<organism evidence="7 8">
    <name type="scientific">Paracoccus aerius</name>
    <dbReference type="NCBI Taxonomy" id="1915382"/>
    <lineage>
        <taxon>Bacteria</taxon>
        <taxon>Pseudomonadati</taxon>
        <taxon>Pseudomonadota</taxon>
        <taxon>Alphaproteobacteria</taxon>
        <taxon>Rhodobacterales</taxon>
        <taxon>Paracoccaceae</taxon>
        <taxon>Paracoccus</taxon>
    </lineage>
</organism>
<evidence type="ECO:0000256" key="1">
    <source>
        <dbReference type="ARBA" id="ARBA00004418"/>
    </source>
</evidence>
<comment type="caution">
    <text evidence="7">The sequence shown here is derived from an EMBL/GenBank/DDBJ whole genome shotgun (WGS) entry which is preliminary data.</text>
</comment>
<keyword evidence="5" id="KW-0574">Periplasm</keyword>
<dbReference type="RefSeq" id="WP_191312258.1">
    <property type="nucleotide sequence ID" value="NZ_BNCL01000020.1"/>
</dbReference>
<dbReference type="Proteomes" id="UP000644749">
    <property type="component" value="Unassembled WGS sequence"/>
</dbReference>
<dbReference type="InterPro" id="IPR004682">
    <property type="entry name" value="TRAP_DctP"/>
</dbReference>
<dbReference type="InterPro" id="IPR018389">
    <property type="entry name" value="DctP_fam"/>
</dbReference>
<evidence type="ECO:0000313" key="8">
    <source>
        <dbReference type="Proteomes" id="UP000644749"/>
    </source>
</evidence>
<proteinExistence type="inferred from homology"/>
<evidence type="ECO:0000256" key="2">
    <source>
        <dbReference type="ARBA" id="ARBA00009023"/>
    </source>
</evidence>
<dbReference type="PANTHER" id="PTHR33376:SF7">
    <property type="entry name" value="C4-DICARBOXYLATE-BINDING PROTEIN DCTB"/>
    <property type="match status" value="1"/>
</dbReference>
<evidence type="ECO:0000256" key="4">
    <source>
        <dbReference type="ARBA" id="ARBA00022729"/>
    </source>
</evidence>
<protein>
    <submittedName>
        <fullName evidence="7">DctP family TRAP transporter solute-binding subunit</fullName>
    </submittedName>
</protein>